<feature type="domain" description="AB hydrolase-1" evidence="3">
    <location>
        <begin position="39"/>
        <end position="282"/>
    </location>
</feature>
<dbReference type="InterPro" id="IPR000639">
    <property type="entry name" value="Epox_hydrolase-like"/>
</dbReference>
<dbReference type="Gene3D" id="3.40.50.1820">
    <property type="entry name" value="alpha/beta hydrolase"/>
    <property type="match status" value="1"/>
</dbReference>
<dbReference type="RefSeq" id="WP_377868396.1">
    <property type="nucleotide sequence ID" value="NZ_JBHMAY010000006.1"/>
</dbReference>
<sequence>MTSNPASASVSPADPHPRKTVDAGGVRMSYVDTGSGDRPVVFLHGNPTSSYLWRNVIAALAPGRRYLAPDLAGMGASGPSPDGSYRFGDHARYLGAWFDAVLPHQDVTLVLHDWGAALGLDWARRHPARVNGLAYLEGVIQGRRWADFPPGGDTMFRAVRSAQGEEIVLDNNLFVEKMLPMGTVRELGEQEMAAYRAPFATRESRVPTLAWAREMPFDGEPPEVAAIVAANGEWASHSQVPKLLISGDPGAVLTGPALDYARTWPNQREVTVKGAHFLPEDSPAEIGQELEQFLAGLEADVQSP</sequence>
<evidence type="ECO:0000313" key="5">
    <source>
        <dbReference type="Proteomes" id="UP001595764"/>
    </source>
</evidence>
<evidence type="ECO:0000256" key="1">
    <source>
        <dbReference type="ARBA" id="ARBA00022801"/>
    </source>
</evidence>
<feature type="region of interest" description="Disordered" evidence="2">
    <location>
        <begin position="1"/>
        <end position="25"/>
    </location>
</feature>
<reference evidence="5" key="1">
    <citation type="journal article" date="2019" name="Int. J. Syst. Evol. Microbiol.">
        <title>The Global Catalogue of Microorganisms (GCM) 10K type strain sequencing project: providing services to taxonomists for standard genome sequencing and annotation.</title>
        <authorList>
            <consortium name="The Broad Institute Genomics Platform"/>
            <consortium name="The Broad Institute Genome Sequencing Center for Infectious Disease"/>
            <person name="Wu L."/>
            <person name="Ma J."/>
        </authorList>
    </citation>
    <scope>NUCLEOTIDE SEQUENCE [LARGE SCALE GENOMIC DNA]</scope>
    <source>
        <strain evidence="5">CGMCC 4.7682</strain>
    </source>
</reference>
<dbReference type="GO" id="GO:0018786">
    <property type="term" value="F:haloalkane dehalogenase activity"/>
    <property type="evidence" value="ECO:0007669"/>
    <property type="project" value="UniProtKB-EC"/>
</dbReference>
<evidence type="ECO:0000313" key="4">
    <source>
        <dbReference type="EMBL" id="MFC3510481.1"/>
    </source>
</evidence>
<dbReference type="Proteomes" id="UP001595764">
    <property type="component" value="Unassembled WGS sequence"/>
</dbReference>
<dbReference type="EMBL" id="JBHRWI010000014">
    <property type="protein sequence ID" value="MFC3510481.1"/>
    <property type="molecule type" value="Genomic_DNA"/>
</dbReference>
<dbReference type="InterPro" id="IPR029058">
    <property type="entry name" value="AB_hydrolase_fold"/>
</dbReference>
<dbReference type="PRINTS" id="PR00412">
    <property type="entry name" value="EPOXHYDRLASE"/>
</dbReference>
<feature type="compositionally biased region" description="Polar residues" evidence="2">
    <location>
        <begin position="1"/>
        <end position="10"/>
    </location>
</feature>
<keyword evidence="5" id="KW-1185">Reference proteome</keyword>
<dbReference type="EC" id="3.8.1.5" evidence="4"/>
<evidence type="ECO:0000259" key="3">
    <source>
        <dbReference type="Pfam" id="PF00561"/>
    </source>
</evidence>
<protein>
    <submittedName>
        <fullName evidence="4">Haloalkane dehalogenase</fullName>
        <ecNumber evidence="4">3.8.1.5</ecNumber>
    </submittedName>
</protein>
<comment type="caution">
    <text evidence="4">The sequence shown here is derived from an EMBL/GenBank/DDBJ whole genome shotgun (WGS) entry which is preliminary data.</text>
</comment>
<gene>
    <name evidence="4" type="ORF">ACFORO_09935</name>
</gene>
<proteinExistence type="predicted"/>
<dbReference type="InterPro" id="IPR000073">
    <property type="entry name" value="AB_hydrolase_1"/>
</dbReference>
<keyword evidence="1 4" id="KW-0378">Hydrolase</keyword>
<dbReference type="Pfam" id="PF00561">
    <property type="entry name" value="Abhydrolase_1"/>
    <property type="match status" value="1"/>
</dbReference>
<dbReference type="SUPFAM" id="SSF53474">
    <property type="entry name" value="alpha/beta-Hydrolases"/>
    <property type="match status" value="1"/>
</dbReference>
<dbReference type="NCBIfam" id="NF002938">
    <property type="entry name" value="PRK03592.1"/>
    <property type="match status" value="1"/>
</dbReference>
<dbReference type="PANTHER" id="PTHR43329">
    <property type="entry name" value="EPOXIDE HYDROLASE"/>
    <property type="match status" value="1"/>
</dbReference>
<organism evidence="4 5">
    <name type="scientific">Amycolatopsis halotolerans</name>
    <dbReference type="NCBI Taxonomy" id="330083"/>
    <lineage>
        <taxon>Bacteria</taxon>
        <taxon>Bacillati</taxon>
        <taxon>Actinomycetota</taxon>
        <taxon>Actinomycetes</taxon>
        <taxon>Pseudonocardiales</taxon>
        <taxon>Pseudonocardiaceae</taxon>
        <taxon>Amycolatopsis</taxon>
    </lineage>
</organism>
<name>A0ABV7QB13_9PSEU</name>
<accession>A0ABV7QB13</accession>
<evidence type="ECO:0000256" key="2">
    <source>
        <dbReference type="SAM" id="MobiDB-lite"/>
    </source>
</evidence>